<dbReference type="RefSeq" id="WP_098062935.1">
    <property type="nucleotide sequence ID" value="NZ_PDEP01000012.1"/>
</dbReference>
<dbReference type="InterPro" id="IPR051207">
    <property type="entry name" value="ComplexI_NDUFA9_subunit"/>
</dbReference>
<dbReference type="Proteomes" id="UP000221024">
    <property type="component" value="Unassembled WGS sequence"/>
</dbReference>
<comment type="caution">
    <text evidence="2">The sequence shown here is derived from an EMBL/GenBank/DDBJ whole genome shotgun (WGS) entry which is preliminary data.</text>
</comment>
<name>A0A2H3NJM2_9BACT</name>
<dbReference type="OrthoDB" id="9803892at2"/>
<gene>
    <name evidence="2" type="ORF">CRI93_12275</name>
</gene>
<protein>
    <submittedName>
        <fullName evidence="2">NAD-dependent epimerase</fullName>
    </submittedName>
</protein>
<proteinExistence type="predicted"/>
<dbReference type="EMBL" id="PDEP01000012">
    <property type="protein sequence ID" value="PEN05680.1"/>
    <property type="molecule type" value="Genomic_DNA"/>
</dbReference>
<dbReference type="AlphaFoldDB" id="A0A2H3NJM2"/>
<sequence>MDVFLTGANGFVGSYVLQALLQHDHAVTCLLRDPAAPLAVDDDRVTRVAGDVTDPASLQGALDGCDAMIHLVGIIDEQPGKGVTFERIHTEGTRHVVEAAQTAGIGTFIHMSANGAAPEGTGYQTSKWNAELIVSDAAFKHWCIMRPSIVFGDPGPHNIEFASRLVDDLIRPFPVLPVFGDGQYQLQPVAVQAVAEGFAQALTTESAHGQTFMVGGPDKLAYTEILDRIAKGWGHDPKPKAHVPLALAKLGVNTVGKLGLLPISPAQFAMLIGGNTGHAEPFNETFDVSHRPFTPRSLRYLRGR</sequence>
<evidence type="ECO:0000259" key="1">
    <source>
        <dbReference type="Pfam" id="PF01370"/>
    </source>
</evidence>
<dbReference type="Gene3D" id="3.40.50.720">
    <property type="entry name" value="NAD(P)-binding Rossmann-like Domain"/>
    <property type="match status" value="1"/>
</dbReference>
<dbReference type="InterPro" id="IPR001509">
    <property type="entry name" value="Epimerase_deHydtase"/>
</dbReference>
<dbReference type="Pfam" id="PF01370">
    <property type="entry name" value="Epimerase"/>
    <property type="match status" value="1"/>
</dbReference>
<dbReference type="PANTHER" id="PTHR12126:SF11">
    <property type="entry name" value="NADH DEHYDROGENASE [UBIQUINONE] 1 ALPHA SUBCOMPLEX SUBUNIT 9, MITOCHONDRIAL"/>
    <property type="match status" value="1"/>
</dbReference>
<dbReference type="SUPFAM" id="SSF51735">
    <property type="entry name" value="NAD(P)-binding Rossmann-fold domains"/>
    <property type="match status" value="1"/>
</dbReference>
<dbReference type="GO" id="GO:0044877">
    <property type="term" value="F:protein-containing complex binding"/>
    <property type="evidence" value="ECO:0007669"/>
    <property type="project" value="TreeGrafter"/>
</dbReference>
<keyword evidence="3" id="KW-1185">Reference proteome</keyword>
<feature type="domain" description="NAD-dependent epimerase/dehydratase" evidence="1">
    <location>
        <begin position="3"/>
        <end position="215"/>
    </location>
</feature>
<accession>A0A2H3NJM2</accession>
<reference evidence="2 3" key="1">
    <citation type="submission" date="2017-10" db="EMBL/GenBank/DDBJ databases">
        <title>Draft genome of Longimonas halophila.</title>
        <authorList>
            <person name="Goh K.M."/>
            <person name="Shamsir M.S."/>
            <person name="Lim S.W."/>
        </authorList>
    </citation>
    <scope>NUCLEOTIDE SEQUENCE [LARGE SCALE GENOMIC DNA]</scope>
    <source>
        <strain evidence="2 3">KCTC 42399</strain>
    </source>
</reference>
<dbReference type="InterPro" id="IPR036291">
    <property type="entry name" value="NAD(P)-bd_dom_sf"/>
</dbReference>
<evidence type="ECO:0000313" key="2">
    <source>
        <dbReference type="EMBL" id="PEN05680.1"/>
    </source>
</evidence>
<evidence type="ECO:0000313" key="3">
    <source>
        <dbReference type="Proteomes" id="UP000221024"/>
    </source>
</evidence>
<organism evidence="2 3">
    <name type="scientific">Longimonas halophila</name>
    <dbReference type="NCBI Taxonomy" id="1469170"/>
    <lineage>
        <taxon>Bacteria</taxon>
        <taxon>Pseudomonadati</taxon>
        <taxon>Rhodothermota</taxon>
        <taxon>Rhodothermia</taxon>
        <taxon>Rhodothermales</taxon>
        <taxon>Salisaetaceae</taxon>
        <taxon>Longimonas</taxon>
    </lineage>
</organism>
<dbReference type="PANTHER" id="PTHR12126">
    <property type="entry name" value="NADH-UBIQUINONE OXIDOREDUCTASE 39 KDA SUBUNIT-RELATED"/>
    <property type="match status" value="1"/>
</dbReference>